<sequence>MSVPNTKQQNFWKSDFGQAYTERSIYAPESLDKFYQATYNTTRSEMNSYFLKDLVIASILEVGCNVGNQLRLLQQQGYSNLTGIEIQSHAVKRARELTKGINIIEGSAFALPFKDSSFDLVFTTGVLIHISPNDIKAALAEIYRVSKKYIWGFEYFSDQYQSIEYRGHKDRLWKADFSKIYLDAFPDLRMMKREKYLYTKNRNIDEMFLLAKQP</sequence>
<dbReference type="PANTHER" id="PTHR44068:SF11">
    <property type="entry name" value="GERANYL DIPHOSPHATE 2-C-METHYLTRANSFERASE"/>
    <property type="match status" value="1"/>
</dbReference>
<evidence type="ECO:0000313" key="4">
    <source>
        <dbReference type="Proteomes" id="UP000178109"/>
    </source>
</evidence>
<evidence type="ECO:0000259" key="2">
    <source>
        <dbReference type="Pfam" id="PF08241"/>
    </source>
</evidence>
<dbReference type="CDD" id="cd02440">
    <property type="entry name" value="AdoMet_MTases"/>
    <property type="match status" value="1"/>
</dbReference>
<dbReference type="Pfam" id="PF08241">
    <property type="entry name" value="Methyltransf_11"/>
    <property type="match status" value="1"/>
</dbReference>
<accession>A0A1G2BS63</accession>
<evidence type="ECO:0000313" key="3">
    <source>
        <dbReference type="EMBL" id="OGY92015.1"/>
    </source>
</evidence>
<dbReference type="InterPro" id="IPR013216">
    <property type="entry name" value="Methyltransf_11"/>
</dbReference>
<dbReference type="InterPro" id="IPR020027">
    <property type="entry name" value="Pseudamin_synth-assoc_MeTrfase"/>
</dbReference>
<dbReference type="STRING" id="1798553.A3H70_01960"/>
<keyword evidence="3" id="KW-0489">Methyltransferase</keyword>
<dbReference type="EMBL" id="MHKO01000031">
    <property type="protein sequence ID" value="OGY92015.1"/>
    <property type="molecule type" value="Genomic_DNA"/>
</dbReference>
<protein>
    <submittedName>
        <fullName evidence="3">Methyltransferase type 11</fullName>
    </submittedName>
</protein>
<dbReference type="SUPFAM" id="SSF53335">
    <property type="entry name" value="S-adenosyl-L-methionine-dependent methyltransferases"/>
    <property type="match status" value="1"/>
</dbReference>
<gene>
    <name evidence="3" type="ORF">A3H70_01960</name>
</gene>
<dbReference type="GO" id="GO:0008757">
    <property type="term" value="F:S-adenosylmethionine-dependent methyltransferase activity"/>
    <property type="evidence" value="ECO:0007669"/>
    <property type="project" value="InterPro"/>
</dbReference>
<proteinExistence type="predicted"/>
<dbReference type="PANTHER" id="PTHR44068">
    <property type="entry name" value="ZGC:194242"/>
    <property type="match status" value="1"/>
</dbReference>
<name>A0A1G2BS63_9BACT</name>
<organism evidence="3 4">
    <name type="scientific">Candidatus Komeilibacteria bacterium RIFCSPLOWO2_02_FULL_48_11</name>
    <dbReference type="NCBI Taxonomy" id="1798553"/>
    <lineage>
        <taxon>Bacteria</taxon>
        <taxon>Candidatus Komeiliibacteriota</taxon>
    </lineage>
</organism>
<keyword evidence="1 3" id="KW-0808">Transferase</keyword>
<comment type="caution">
    <text evidence="3">The sequence shown here is derived from an EMBL/GenBank/DDBJ whole genome shotgun (WGS) entry which is preliminary data.</text>
</comment>
<dbReference type="GO" id="GO:0032259">
    <property type="term" value="P:methylation"/>
    <property type="evidence" value="ECO:0007669"/>
    <property type="project" value="UniProtKB-KW"/>
</dbReference>
<dbReference type="Gene3D" id="3.40.50.150">
    <property type="entry name" value="Vaccinia Virus protein VP39"/>
    <property type="match status" value="1"/>
</dbReference>
<dbReference type="InterPro" id="IPR050447">
    <property type="entry name" value="Erg6_SMT_methyltransf"/>
</dbReference>
<dbReference type="Proteomes" id="UP000178109">
    <property type="component" value="Unassembled WGS sequence"/>
</dbReference>
<feature type="domain" description="Methyltransferase type 11" evidence="2">
    <location>
        <begin position="60"/>
        <end position="148"/>
    </location>
</feature>
<reference evidence="3 4" key="1">
    <citation type="journal article" date="2016" name="Nat. Commun.">
        <title>Thousands of microbial genomes shed light on interconnected biogeochemical processes in an aquifer system.</title>
        <authorList>
            <person name="Anantharaman K."/>
            <person name="Brown C.T."/>
            <person name="Hug L.A."/>
            <person name="Sharon I."/>
            <person name="Castelle C.J."/>
            <person name="Probst A.J."/>
            <person name="Thomas B.C."/>
            <person name="Singh A."/>
            <person name="Wilkins M.J."/>
            <person name="Karaoz U."/>
            <person name="Brodie E.L."/>
            <person name="Williams K.H."/>
            <person name="Hubbard S.S."/>
            <person name="Banfield J.F."/>
        </authorList>
    </citation>
    <scope>NUCLEOTIDE SEQUENCE [LARGE SCALE GENOMIC DNA]</scope>
</reference>
<dbReference type="InterPro" id="IPR029063">
    <property type="entry name" value="SAM-dependent_MTases_sf"/>
</dbReference>
<evidence type="ECO:0000256" key="1">
    <source>
        <dbReference type="ARBA" id="ARBA00022679"/>
    </source>
</evidence>
<dbReference type="NCBIfam" id="TIGR03587">
    <property type="entry name" value="Pse_Me-ase"/>
    <property type="match status" value="1"/>
</dbReference>
<dbReference type="AlphaFoldDB" id="A0A1G2BS63"/>